<evidence type="ECO:0000256" key="11">
    <source>
        <dbReference type="SAM" id="Phobius"/>
    </source>
</evidence>
<dbReference type="InterPro" id="IPR050363">
    <property type="entry name" value="MIP/Aquaporin"/>
</dbReference>
<comment type="similarity">
    <text evidence="2 9">Belongs to the MIP/aquaporin (TC 1.A.8) family.</text>
</comment>
<accession>A0ABM2WZI0</accession>
<comment type="subcellular location">
    <subcellularLocation>
        <location evidence="1">Membrane</location>
        <topology evidence="1">Multi-pass membrane protein</topology>
    </subcellularLocation>
</comment>
<dbReference type="RefSeq" id="XP_040596065.1">
    <property type="nucleotide sequence ID" value="XM_040740131.1"/>
</dbReference>
<evidence type="ECO:0000256" key="6">
    <source>
        <dbReference type="ARBA" id="ARBA00023136"/>
    </source>
</evidence>
<dbReference type="GeneID" id="101837538"/>
<dbReference type="InterPro" id="IPR023271">
    <property type="entry name" value="Aquaporin-like"/>
</dbReference>
<feature type="region of interest" description="Disordered" evidence="10">
    <location>
        <begin position="261"/>
        <end position="361"/>
    </location>
</feature>
<keyword evidence="12" id="KW-1185">Reference proteome</keyword>
<dbReference type="InterPro" id="IPR000425">
    <property type="entry name" value="MIP"/>
</dbReference>
<feature type="transmembrane region" description="Helical" evidence="11">
    <location>
        <begin position="37"/>
        <end position="59"/>
    </location>
</feature>
<keyword evidence="6 11" id="KW-0472">Membrane</keyword>
<evidence type="ECO:0000256" key="9">
    <source>
        <dbReference type="RuleBase" id="RU000477"/>
    </source>
</evidence>
<comment type="catalytic activity">
    <reaction evidence="7">
        <text>H2O(in) = H2O(out)</text>
        <dbReference type="Rhea" id="RHEA:29667"/>
        <dbReference type="ChEBI" id="CHEBI:15377"/>
    </reaction>
</comment>
<organism evidence="12 13">
    <name type="scientific">Mesocricetus auratus</name>
    <name type="common">Golden hamster</name>
    <dbReference type="NCBI Taxonomy" id="10036"/>
    <lineage>
        <taxon>Eukaryota</taxon>
        <taxon>Metazoa</taxon>
        <taxon>Chordata</taxon>
        <taxon>Craniata</taxon>
        <taxon>Vertebrata</taxon>
        <taxon>Euteleostomi</taxon>
        <taxon>Mammalia</taxon>
        <taxon>Eutheria</taxon>
        <taxon>Euarchontoglires</taxon>
        <taxon>Glires</taxon>
        <taxon>Rodentia</taxon>
        <taxon>Myomorpha</taxon>
        <taxon>Muroidea</taxon>
        <taxon>Cricetidae</taxon>
        <taxon>Cricetinae</taxon>
        <taxon>Mesocricetus</taxon>
    </lineage>
</organism>
<dbReference type="PRINTS" id="PR00783">
    <property type="entry name" value="MINTRINSICP"/>
</dbReference>
<feature type="transmembrane region" description="Helical" evidence="11">
    <location>
        <begin position="65"/>
        <end position="86"/>
    </location>
</feature>
<feature type="transmembrane region" description="Helical" evidence="11">
    <location>
        <begin position="208"/>
        <end position="231"/>
    </location>
</feature>
<evidence type="ECO:0000256" key="3">
    <source>
        <dbReference type="ARBA" id="ARBA00022448"/>
    </source>
</evidence>
<name>A0ABM2WZI0_MESAU</name>
<gene>
    <name evidence="13" type="primary">Aqp7</name>
</gene>
<feature type="transmembrane region" description="Helical" evidence="11">
    <location>
        <begin position="156"/>
        <end position="180"/>
    </location>
</feature>
<dbReference type="Proteomes" id="UP000886700">
    <property type="component" value="Unplaced"/>
</dbReference>
<proteinExistence type="inferred from homology"/>
<reference evidence="13" key="1">
    <citation type="submission" date="2025-08" db="UniProtKB">
        <authorList>
            <consortium name="RefSeq"/>
        </authorList>
    </citation>
    <scope>IDENTIFICATION</scope>
    <source>
        <tissue evidence="13">Liver</tissue>
    </source>
</reference>
<evidence type="ECO:0000256" key="4">
    <source>
        <dbReference type="ARBA" id="ARBA00022692"/>
    </source>
</evidence>
<dbReference type="PANTHER" id="PTHR43829">
    <property type="entry name" value="AQUAPORIN OR AQUAGLYCEROPORIN RELATED"/>
    <property type="match status" value="1"/>
</dbReference>
<feature type="compositionally biased region" description="Polar residues" evidence="10">
    <location>
        <begin position="284"/>
        <end position="296"/>
    </location>
</feature>
<protein>
    <submittedName>
        <fullName evidence="13">Aquaporin-7 isoform X3</fullName>
    </submittedName>
</protein>
<evidence type="ECO:0000256" key="7">
    <source>
        <dbReference type="ARBA" id="ARBA00034651"/>
    </source>
</evidence>
<evidence type="ECO:0000256" key="5">
    <source>
        <dbReference type="ARBA" id="ARBA00022989"/>
    </source>
</evidence>
<feature type="transmembrane region" description="Helical" evidence="11">
    <location>
        <begin position="123"/>
        <end position="144"/>
    </location>
</feature>
<sequence length="361" mass="38268">MAEISQPRRSIQNSTMSPRPILRNIQSILQREMVREFLAESMSTYVMMVFGLGSVAHMVLGDQKLGSYLGVNLGFGFGVTMGVHVAGGISGAIDHFAGGDLLVTGPLSTANIFATYLPEHMTVWQGFLDEVFVTAMLQLCLFAITDKKNSPALHGTEALVIGILVCVIGVSLGMNSGYAINPSRDLPPRFFTFIAGWGKKVFRAGDNWWWVPVVAPIVGAYIGGIVYLGLIHCSIPQQPQRLENSAAGGQKITASPVVPLTRISSTPAPNQPAPLASPMVPLTRISSTPSSTQAPNQPAPIASSPMVPLTRISSTQAPNQPAPIASSPMVPLTRISSTPSSTQAPNQPAPLPSGSMTLEQF</sequence>
<keyword evidence="4 9" id="KW-0812">Transmembrane</keyword>
<evidence type="ECO:0000256" key="8">
    <source>
        <dbReference type="ARBA" id="ARBA00049405"/>
    </source>
</evidence>
<evidence type="ECO:0000256" key="2">
    <source>
        <dbReference type="ARBA" id="ARBA00006175"/>
    </source>
</evidence>
<dbReference type="Gene3D" id="1.20.1080.10">
    <property type="entry name" value="Glycerol uptake facilitator protein"/>
    <property type="match status" value="2"/>
</dbReference>
<dbReference type="SUPFAM" id="SSF81338">
    <property type="entry name" value="Aquaporin-like"/>
    <property type="match status" value="1"/>
</dbReference>
<dbReference type="PRINTS" id="PR02019">
    <property type="entry name" value="AQUAPORIN7"/>
</dbReference>
<comment type="catalytic activity">
    <reaction evidence="8">
        <text>glycerol(in) = glycerol(out)</text>
        <dbReference type="Rhea" id="RHEA:29675"/>
        <dbReference type="ChEBI" id="CHEBI:17754"/>
    </reaction>
</comment>
<keyword evidence="5 11" id="KW-1133">Transmembrane helix</keyword>
<feature type="compositionally biased region" description="Polar residues" evidence="10">
    <location>
        <begin position="334"/>
        <end position="346"/>
    </location>
</feature>
<dbReference type="Pfam" id="PF00230">
    <property type="entry name" value="MIP"/>
    <property type="match status" value="2"/>
</dbReference>
<evidence type="ECO:0000313" key="13">
    <source>
        <dbReference type="RefSeq" id="XP_040596065.1"/>
    </source>
</evidence>
<evidence type="ECO:0000256" key="10">
    <source>
        <dbReference type="SAM" id="MobiDB-lite"/>
    </source>
</evidence>
<evidence type="ECO:0000313" key="12">
    <source>
        <dbReference type="Proteomes" id="UP000886700"/>
    </source>
</evidence>
<dbReference type="PANTHER" id="PTHR43829:SF15">
    <property type="entry name" value="AQUAPORIN-7"/>
    <property type="match status" value="1"/>
</dbReference>
<evidence type="ECO:0000256" key="1">
    <source>
        <dbReference type="ARBA" id="ARBA00004141"/>
    </source>
</evidence>
<keyword evidence="3 9" id="KW-0813">Transport</keyword>